<dbReference type="CDD" id="cd16413">
    <property type="entry name" value="DGQHR_domain"/>
    <property type="match status" value="1"/>
</dbReference>
<gene>
    <name evidence="1" type="ORF">J2W84_006826</name>
</gene>
<protein>
    <submittedName>
        <fullName evidence="1">DGQHR domain-containing protein</fullName>
    </submittedName>
</protein>
<dbReference type="EMBL" id="JAVDTI010000013">
    <property type="protein sequence ID" value="MDR6809750.1"/>
    <property type="molecule type" value="Genomic_DNA"/>
</dbReference>
<organism evidence="1 2">
    <name type="scientific">Dyadobacter fermentans</name>
    <dbReference type="NCBI Taxonomy" id="94254"/>
    <lineage>
        <taxon>Bacteria</taxon>
        <taxon>Pseudomonadati</taxon>
        <taxon>Bacteroidota</taxon>
        <taxon>Cytophagia</taxon>
        <taxon>Cytophagales</taxon>
        <taxon>Spirosomataceae</taxon>
        <taxon>Dyadobacter</taxon>
    </lineage>
</organism>
<evidence type="ECO:0000313" key="1">
    <source>
        <dbReference type="EMBL" id="MDR6809750.1"/>
    </source>
</evidence>
<dbReference type="Proteomes" id="UP001264980">
    <property type="component" value="Unassembled WGS sequence"/>
</dbReference>
<dbReference type="RefSeq" id="WP_309993648.1">
    <property type="nucleotide sequence ID" value="NZ_JAVDTI010000013.1"/>
</dbReference>
<sequence length="728" mass="84424">MSKPDITKLKTSWTKFDTVRFITIVGNDELDLYLHDEQPIDHAILKAYLGVDKLSDPIPKYWKDVITNYSQLRKMFTLLAGIFTHHENIEKFAHTYSTKNMGGTFVLTDGSKHQTNMRSALVEGGAALTSYRRKHEVPFDFSKIFAQEEIGKNFKELIAERLRRIGYDEKEVQIDTVNLAIANDFHLALGLTKPQFKTWLEGKSVSQIKEFHYDLNLLKDEYQSNTCFRVNQWLSNWDSIDYSLPMRSKPDNHFYMFKMDIRLLKRISDVHRRSTNKPRANEVNIQRNLKEDRSIEIQQYVQQGFPLSTLSEKDRLNPENDILRMPGILPTAILVNILGAGQKRGNSTINSDDLAIIDETGTDAKIILPEGAFSDTWNPELKPFEVIDGQHRLWAFDETEQINGNYEVPVVAYYNLDRAWQAYLFYVINIKPKKINTSLGYDLYPLLRTQEWLENSRDGLKVYRETRSQELVEALWSYPESPWHHRISMLGEESNNISQHAFIRALTDSYFKKSRKGISGLFSDVLRSKNEELRWVRPQQAAFLILLWDAISQALKNDAPSTDGVEWIEMVRAEKTSPSSIEKELQLDRAFTSKSSNLSRDQGVTGLMMFSNDFFYIVANEPNIDLNSLAWDNEIDERQIEAASIDIAINNFRSHPIYSYIQSFAEQVLKFDWRTSTANFLDPEKAEYQKKYRGSGGYREIWNDLLKVFLESDNKRIKSIAKQLADIN</sequence>
<name>A0ABU1R9Y7_9BACT</name>
<accession>A0ABU1R9Y7</accession>
<keyword evidence="2" id="KW-1185">Reference proteome</keyword>
<proteinExistence type="predicted"/>
<reference evidence="1 2" key="1">
    <citation type="submission" date="2023-07" db="EMBL/GenBank/DDBJ databases">
        <title>Sorghum-associated microbial communities from plants grown in Nebraska, USA.</title>
        <authorList>
            <person name="Schachtman D."/>
        </authorList>
    </citation>
    <scope>NUCLEOTIDE SEQUENCE [LARGE SCALE GENOMIC DNA]</scope>
    <source>
        <strain evidence="1 2">BE57</strain>
    </source>
</reference>
<evidence type="ECO:0000313" key="2">
    <source>
        <dbReference type="Proteomes" id="UP001264980"/>
    </source>
</evidence>
<comment type="caution">
    <text evidence="1">The sequence shown here is derived from an EMBL/GenBank/DDBJ whole genome shotgun (WGS) entry which is preliminary data.</text>
</comment>